<keyword evidence="2" id="KW-0521">NADP</keyword>
<evidence type="ECO:0000313" key="6">
    <source>
        <dbReference type="EMBL" id="KAH7050177.1"/>
    </source>
</evidence>
<feature type="domain" description="NAD(P)-binding" evidence="5">
    <location>
        <begin position="7"/>
        <end position="122"/>
    </location>
</feature>
<comment type="similarity">
    <text evidence="1">Belongs to the NmrA-type oxidoreductase family. Isoflavone reductase subfamily.</text>
</comment>
<dbReference type="InterPro" id="IPR016040">
    <property type="entry name" value="NAD(P)-bd_dom"/>
</dbReference>
<comment type="caution">
    <text evidence="6">The sequence shown here is derived from an EMBL/GenBank/DDBJ whole genome shotgun (WGS) entry which is preliminary data.</text>
</comment>
<dbReference type="Proteomes" id="UP000774617">
    <property type="component" value="Unassembled WGS sequence"/>
</dbReference>
<evidence type="ECO:0000256" key="1">
    <source>
        <dbReference type="ARBA" id="ARBA00005725"/>
    </source>
</evidence>
<reference evidence="6 7" key="1">
    <citation type="journal article" date="2021" name="Nat. Commun.">
        <title>Genetic determinants of endophytism in the Arabidopsis root mycobiome.</title>
        <authorList>
            <person name="Mesny F."/>
            <person name="Miyauchi S."/>
            <person name="Thiergart T."/>
            <person name="Pickel B."/>
            <person name="Atanasova L."/>
            <person name="Karlsson M."/>
            <person name="Huettel B."/>
            <person name="Barry K.W."/>
            <person name="Haridas S."/>
            <person name="Chen C."/>
            <person name="Bauer D."/>
            <person name="Andreopoulos W."/>
            <person name="Pangilinan J."/>
            <person name="LaButti K."/>
            <person name="Riley R."/>
            <person name="Lipzen A."/>
            <person name="Clum A."/>
            <person name="Drula E."/>
            <person name="Henrissat B."/>
            <person name="Kohler A."/>
            <person name="Grigoriev I.V."/>
            <person name="Martin F.M."/>
            <person name="Hacquard S."/>
        </authorList>
    </citation>
    <scope>NUCLEOTIDE SEQUENCE [LARGE SCALE GENOMIC DNA]</scope>
    <source>
        <strain evidence="6 7">MPI-SDFR-AT-0080</strain>
    </source>
</reference>
<evidence type="ECO:0000259" key="5">
    <source>
        <dbReference type="Pfam" id="PF13460"/>
    </source>
</evidence>
<dbReference type="InterPro" id="IPR036291">
    <property type="entry name" value="NAD(P)-bd_dom_sf"/>
</dbReference>
<evidence type="ECO:0000256" key="3">
    <source>
        <dbReference type="ARBA" id="ARBA00023002"/>
    </source>
</evidence>
<proteinExistence type="inferred from homology"/>
<feature type="signal peptide" evidence="4">
    <location>
        <begin position="1"/>
        <end position="19"/>
    </location>
</feature>
<keyword evidence="4" id="KW-0732">Signal</keyword>
<dbReference type="EMBL" id="JAGTJR010000013">
    <property type="protein sequence ID" value="KAH7050177.1"/>
    <property type="molecule type" value="Genomic_DNA"/>
</dbReference>
<protein>
    <submittedName>
        <fullName evidence="6">NmrA-like family protein</fullName>
    </submittedName>
</protein>
<evidence type="ECO:0000256" key="2">
    <source>
        <dbReference type="ARBA" id="ARBA00022857"/>
    </source>
</evidence>
<evidence type="ECO:0000313" key="7">
    <source>
        <dbReference type="Proteomes" id="UP000774617"/>
    </source>
</evidence>
<feature type="chain" id="PRO_5045083412" evidence="4">
    <location>
        <begin position="20"/>
        <end position="261"/>
    </location>
</feature>
<name>A0ABQ8GD94_9PEZI</name>
<evidence type="ECO:0000256" key="4">
    <source>
        <dbReference type="SAM" id="SignalP"/>
    </source>
</evidence>
<dbReference type="Pfam" id="PF13460">
    <property type="entry name" value="NAD_binding_10"/>
    <property type="match status" value="1"/>
</dbReference>
<accession>A0ABQ8GD94</accession>
<dbReference type="Gene3D" id="3.40.50.720">
    <property type="entry name" value="NAD(P)-binding Rossmann-like Domain"/>
    <property type="match status" value="1"/>
</dbReference>
<keyword evidence="3" id="KW-0560">Oxidoreductase</keyword>
<organism evidence="6 7">
    <name type="scientific">Macrophomina phaseolina</name>
    <dbReference type="NCBI Taxonomy" id="35725"/>
    <lineage>
        <taxon>Eukaryota</taxon>
        <taxon>Fungi</taxon>
        <taxon>Dikarya</taxon>
        <taxon>Ascomycota</taxon>
        <taxon>Pezizomycotina</taxon>
        <taxon>Dothideomycetes</taxon>
        <taxon>Dothideomycetes incertae sedis</taxon>
        <taxon>Botryosphaeriales</taxon>
        <taxon>Botryosphaeriaceae</taxon>
        <taxon>Macrophomina</taxon>
    </lineage>
</organism>
<dbReference type="SUPFAM" id="SSF51735">
    <property type="entry name" value="NAD(P)-binding Rossmann-fold domains"/>
    <property type="match status" value="1"/>
</dbReference>
<gene>
    <name evidence="6" type="ORF">B0J12DRAFT_753556</name>
</gene>
<dbReference type="PANTHER" id="PTHR47706:SF9">
    <property type="entry name" value="NMRA-LIKE DOMAIN-CONTAINING PROTEIN-RELATED"/>
    <property type="match status" value="1"/>
</dbReference>
<sequence length="261" mass="28900">MLILIAGITGFVGIPCARAALSRGHKVRGLARDANKLPKDVLDQLEGFEPMSGYYDIPALDRAVAGVDAIINTMPGVPESVMEGQLALLRAAERAGVKPIYMFTGAIAEYYFQRSAHDWDSKTKTFSFHGPSTCPTRYTTAGDIANYVLEAIAAPNAADGGYISVQSFEASPEEVVEAYNAAREGGVTANLKCLGTLEDAKAKLDHGKAIYPKREWYKYLWYCYQYYIPTRAWDYEPVDVARFPNVQQTSLEEFFRQNPDV</sequence>
<dbReference type="InterPro" id="IPR051609">
    <property type="entry name" value="NmrA/Isoflavone_reductase-like"/>
</dbReference>
<keyword evidence="7" id="KW-1185">Reference proteome</keyword>
<dbReference type="PANTHER" id="PTHR47706">
    <property type="entry name" value="NMRA-LIKE FAMILY PROTEIN"/>
    <property type="match status" value="1"/>
</dbReference>